<feature type="transmembrane region" description="Helical" evidence="8">
    <location>
        <begin position="261"/>
        <end position="283"/>
    </location>
</feature>
<evidence type="ECO:0000256" key="3">
    <source>
        <dbReference type="ARBA" id="ARBA00022475"/>
    </source>
</evidence>
<dbReference type="Pfam" id="PF25392">
    <property type="entry name" value="MS_channel_TM1"/>
    <property type="match status" value="1"/>
</dbReference>
<organism evidence="14 15">
    <name type="scientific">Zymobacter palmae</name>
    <dbReference type="NCBI Taxonomy" id="33074"/>
    <lineage>
        <taxon>Bacteria</taxon>
        <taxon>Pseudomonadati</taxon>
        <taxon>Pseudomonadota</taxon>
        <taxon>Gammaproteobacteria</taxon>
        <taxon>Oceanospirillales</taxon>
        <taxon>Halomonadaceae</taxon>
        <taxon>Zymobacter group</taxon>
        <taxon>Zymobacter</taxon>
    </lineage>
</organism>
<dbReference type="InterPro" id="IPR045276">
    <property type="entry name" value="YbiO_bact"/>
</dbReference>
<keyword evidence="5 8" id="KW-1133">Transmembrane helix</keyword>
<sequence length="811" mass="88272">MRPHGARRYVTIGLLLVGLWTMLCAVVPSAVAATASAPHAAAATTSLTAEERESYKAMADMLSNDTTRKRMVEQLRAMADGKSPADVGLSGAAHPENDKGSLPNQIATTTERLASQIGDQLVQAGQAINDLLHGRGAASMTFSDWRGLMSGVILVMIVTQVVFWVLRLLAAPFYRRVNDWVNRQMIEDRRQREQQAATAPEGEEVDPGAPSAAVIGKRILAVGGSFLVDILLVGIAVGVGSGTGLFGIGLPGEHGMFVPEYLSAFGMIELIKAVLRLIFATRYDHLRLFPMMTTETARYWNRWLARLVGLSGYGLLVAIPIISNLTGSAMGILASLVIMIGVYIYAVHVIVRNRTVLRDQFNAMADDISINFFSTLMRALARTWHIFAILYFTVLLVVSQVEPTHALPFMATATLQTLIAVGGGLLISAVLTALMSRRVRLPEGARRALPLLETRLNAYVPKALHVIRTLLSILVVLMVLDAWHAFNLSAWLTSSEGARMVSTLIDVSLVLFIAMMAWTLIASVIEHRLSDSNGHQASAREKTLLSLFRNAIMIVIVSLTLLVVLSQLGINITPILTSVGVLGLAVSFGAQTLVKDIITGIFIQLENALNTGDVVDVAGINGTVERVTIRSVAIRATNGAYHVIPFSSVDKVTNYMRGFARHVGEYGIAYREDIDNAIAELQKAFEKLNDDDSVSSFIIGNMEVPGVIELADSAVIIRIMITTLPGKQWAVGRLFNKLVKNQFDEAGIEMPYPHQTLYFGEDRNGNAPAANVRLVNGRSEDVAEKPEVDAHADAHAADDDDNDRERRREPE</sequence>
<dbReference type="SUPFAM" id="SSF50182">
    <property type="entry name" value="Sm-like ribonucleoproteins"/>
    <property type="match status" value="1"/>
</dbReference>
<feature type="transmembrane region" description="Helical" evidence="8">
    <location>
        <begin position="148"/>
        <end position="166"/>
    </location>
</feature>
<dbReference type="STRING" id="1123510.GCA_000620025_01875"/>
<dbReference type="PANTHER" id="PTHR30460:SF0">
    <property type="entry name" value="MODERATE CONDUCTANCE MECHANOSENSITIVE CHANNEL YBIO"/>
    <property type="match status" value="1"/>
</dbReference>
<proteinExistence type="inferred from homology"/>
<evidence type="ECO:0000256" key="8">
    <source>
        <dbReference type="SAM" id="Phobius"/>
    </source>
</evidence>
<dbReference type="InterPro" id="IPR049142">
    <property type="entry name" value="MS_channel_1st"/>
</dbReference>
<feature type="chain" id="PRO_5016872604" evidence="9">
    <location>
        <begin position="33"/>
        <end position="811"/>
    </location>
</feature>
<comment type="similarity">
    <text evidence="2">Belongs to the MscS (TC 1.A.23) family.</text>
</comment>
<keyword evidence="3" id="KW-1003">Cell membrane</keyword>
<dbReference type="InterPro" id="IPR010920">
    <property type="entry name" value="LSM_dom_sf"/>
</dbReference>
<gene>
    <name evidence="14" type="ORF">ZBT109_2324</name>
</gene>
<dbReference type="InterPro" id="IPR011066">
    <property type="entry name" value="MscS_channel_C_sf"/>
</dbReference>
<feature type="domain" description="Mechanosensitive ion channel MscS" evidence="10">
    <location>
        <begin position="592"/>
        <end position="656"/>
    </location>
</feature>
<protein>
    <submittedName>
        <fullName evidence="14">Small-conductance mechanosensitive channel</fullName>
    </submittedName>
</protein>
<evidence type="ECO:0000259" key="12">
    <source>
        <dbReference type="Pfam" id="PF21088"/>
    </source>
</evidence>
<feature type="domain" description="Moderate conductance mechanosensitive channel YbiO-like transmembrane helix 1" evidence="13">
    <location>
        <begin position="413"/>
        <end position="491"/>
    </location>
</feature>
<evidence type="ECO:0000256" key="5">
    <source>
        <dbReference type="ARBA" id="ARBA00022989"/>
    </source>
</evidence>
<feature type="transmembrane region" description="Helical" evidence="8">
    <location>
        <begin position="226"/>
        <end position="249"/>
    </location>
</feature>
<feature type="transmembrane region" description="Helical" evidence="8">
    <location>
        <begin position="303"/>
        <end position="323"/>
    </location>
</feature>
<feature type="region of interest" description="Disordered" evidence="7">
    <location>
        <begin position="776"/>
        <end position="811"/>
    </location>
</feature>
<feature type="transmembrane region" description="Helical" evidence="8">
    <location>
        <begin position="500"/>
        <end position="525"/>
    </location>
</feature>
<feature type="compositionally biased region" description="Basic and acidic residues" evidence="7">
    <location>
        <begin position="778"/>
        <end position="811"/>
    </location>
</feature>
<dbReference type="AlphaFoldDB" id="A0A348HHF4"/>
<dbReference type="InterPro" id="IPR011014">
    <property type="entry name" value="MscS_channel_TM-2"/>
</dbReference>
<evidence type="ECO:0000259" key="13">
    <source>
        <dbReference type="Pfam" id="PF25392"/>
    </source>
</evidence>
<keyword evidence="4 8" id="KW-0812">Transmembrane</keyword>
<dbReference type="InterPro" id="IPR006685">
    <property type="entry name" value="MscS_channel_2nd"/>
</dbReference>
<dbReference type="PANTHER" id="PTHR30460">
    <property type="entry name" value="MODERATE CONDUCTANCE MECHANOSENSITIVE CHANNEL YBIO"/>
    <property type="match status" value="1"/>
</dbReference>
<dbReference type="Proteomes" id="UP000267342">
    <property type="component" value="Chromosome"/>
</dbReference>
<dbReference type="SUPFAM" id="SSF82689">
    <property type="entry name" value="Mechanosensitive channel protein MscS (YggB), C-terminal domain"/>
    <property type="match status" value="1"/>
</dbReference>
<evidence type="ECO:0000256" key="6">
    <source>
        <dbReference type="ARBA" id="ARBA00023136"/>
    </source>
</evidence>
<dbReference type="Pfam" id="PF21082">
    <property type="entry name" value="MS_channel_3rd"/>
    <property type="match status" value="1"/>
</dbReference>
<evidence type="ECO:0000259" key="10">
    <source>
        <dbReference type="Pfam" id="PF00924"/>
    </source>
</evidence>
<dbReference type="SUPFAM" id="SSF82861">
    <property type="entry name" value="Mechanosensitive channel protein MscS (YggB), transmembrane region"/>
    <property type="match status" value="1"/>
</dbReference>
<dbReference type="Pfam" id="PF00924">
    <property type="entry name" value="MS_channel_2nd"/>
    <property type="match status" value="1"/>
</dbReference>
<feature type="transmembrane region" description="Helical" evidence="8">
    <location>
        <begin position="329"/>
        <end position="351"/>
    </location>
</feature>
<keyword evidence="15" id="KW-1185">Reference proteome</keyword>
<reference evidence="14 15" key="1">
    <citation type="submission" date="2018-09" db="EMBL/GenBank/DDBJ databases">
        <title>Zymobacter palmae IAM14233 (=T109) whole genome analysis.</title>
        <authorList>
            <person name="Yanase H."/>
        </authorList>
    </citation>
    <scope>NUCLEOTIDE SEQUENCE [LARGE SCALE GENOMIC DNA]</scope>
    <source>
        <strain evidence="14 15">IAM14233</strain>
    </source>
</reference>
<evidence type="ECO:0000313" key="15">
    <source>
        <dbReference type="Proteomes" id="UP000267342"/>
    </source>
</evidence>
<evidence type="ECO:0000256" key="1">
    <source>
        <dbReference type="ARBA" id="ARBA00004651"/>
    </source>
</evidence>
<feature type="transmembrane region" description="Helical" evidence="8">
    <location>
        <begin position="456"/>
        <end position="480"/>
    </location>
</feature>
<accession>A0A348HHF4</accession>
<feature type="transmembrane region" description="Helical" evidence="8">
    <location>
        <begin position="413"/>
        <end position="435"/>
    </location>
</feature>
<dbReference type="InterPro" id="IPR049278">
    <property type="entry name" value="MS_channel_C"/>
</dbReference>
<dbReference type="Gene3D" id="3.30.70.100">
    <property type="match status" value="1"/>
</dbReference>
<feature type="transmembrane region" description="Helical" evidence="8">
    <location>
        <begin position="572"/>
        <end position="594"/>
    </location>
</feature>
<name>A0A348HHF4_9GAMM</name>
<dbReference type="GO" id="GO:0008381">
    <property type="term" value="F:mechanosensitive monoatomic ion channel activity"/>
    <property type="evidence" value="ECO:0007669"/>
    <property type="project" value="InterPro"/>
</dbReference>
<feature type="region of interest" description="Disordered" evidence="7">
    <location>
        <begin position="81"/>
        <end position="103"/>
    </location>
</feature>
<evidence type="ECO:0000313" key="14">
    <source>
        <dbReference type="EMBL" id="BBG31056.1"/>
    </source>
</evidence>
<evidence type="ECO:0000256" key="9">
    <source>
        <dbReference type="SAM" id="SignalP"/>
    </source>
</evidence>
<feature type="transmembrane region" description="Helical" evidence="8">
    <location>
        <begin position="383"/>
        <end position="401"/>
    </location>
</feature>
<dbReference type="EMBL" id="AP018933">
    <property type="protein sequence ID" value="BBG31056.1"/>
    <property type="molecule type" value="Genomic_DNA"/>
</dbReference>
<evidence type="ECO:0000256" key="4">
    <source>
        <dbReference type="ARBA" id="ARBA00022692"/>
    </source>
</evidence>
<keyword evidence="6 8" id="KW-0472">Membrane</keyword>
<evidence type="ECO:0000256" key="2">
    <source>
        <dbReference type="ARBA" id="ARBA00008017"/>
    </source>
</evidence>
<feature type="signal peptide" evidence="9">
    <location>
        <begin position="1"/>
        <end position="32"/>
    </location>
</feature>
<dbReference type="InterPro" id="IPR023408">
    <property type="entry name" value="MscS_beta-dom_sf"/>
</dbReference>
<dbReference type="Pfam" id="PF21088">
    <property type="entry name" value="MS_channel_1st"/>
    <property type="match status" value="1"/>
</dbReference>
<dbReference type="KEGG" id="zpl:ZBT109_2324"/>
<feature type="domain" description="Mechanosensitive ion channel MscS C-terminal" evidence="11">
    <location>
        <begin position="666"/>
        <end position="750"/>
    </location>
</feature>
<feature type="transmembrane region" description="Helical" evidence="8">
    <location>
        <begin position="546"/>
        <end position="566"/>
    </location>
</feature>
<evidence type="ECO:0000259" key="11">
    <source>
        <dbReference type="Pfam" id="PF21082"/>
    </source>
</evidence>
<feature type="domain" description="Mechanosensitive ion channel transmembrane helices 2/3" evidence="12">
    <location>
        <begin position="552"/>
        <end position="591"/>
    </location>
</feature>
<comment type="subcellular location">
    <subcellularLocation>
        <location evidence="1">Cell membrane</location>
        <topology evidence="1">Multi-pass membrane protein</topology>
    </subcellularLocation>
</comment>
<dbReference type="InterPro" id="IPR057485">
    <property type="entry name" value="YbiO-like_TM1"/>
</dbReference>
<dbReference type="GO" id="GO:0005886">
    <property type="term" value="C:plasma membrane"/>
    <property type="evidence" value="ECO:0007669"/>
    <property type="project" value="UniProtKB-SubCell"/>
</dbReference>
<dbReference type="Gene3D" id="1.10.287.1260">
    <property type="match status" value="1"/>
</dbReference>
<keyword evidence="9" id="KW-0732">Signal</keyword>
<dbReference type="Gene3D" id="2.30.30.60">
    <property type="match status" value="1"/>
</dbReference>
<evidence type="ECO:0000256" key="7">
    <source>
        <dbReference type="SAM" id="MobiDB-lite"/>
    </source>
</evidence>